<reference evidence="7 8" key="1">
    <citation type="submission" date="2021-06" db="EMBL/GenBank/DDBJ databases">
        <authorList>
            <person name="Palmer J.M."/>
        </authorList>
    </citation>
    <scope>NUCLEOTIDE SEQUENCE [LARGE SCALE GENOMIC DNA]</scope>
    <source>
        <strain evidence="8">if_2019</strain>
        <tissue evidence="7">Muscle</tissue>
    </source>
</reference>
<sequence>MIVNKSLILPQQYSYVFHFVLQVSGVALITIGAFQYSTYSQIGTFAGSGLSKIAIVLIAVGVTIALVSLLGHLGAFLNKSTIVACFICILIIIILLEIFTGAAFYILRSRTALLQMNSGINTQARRVVHQYSAKDRNTINRIQEKFSCCGADSYTDWSRSVGWKDHDAVPDSCCLEKGKGCGHDKDTAHKKGCISAIKLFLVKNLVWVGGVCIALGITEVFGVLVGVCLCLDIKRKNYENIN</sequence>
<keyword evidence="3 6" id="KW-0812">Transmembrane</keyword>
<feature type="transmembrane region" description="Helical" evidence="6">
    <location>
        <begin position="205"/>
        <end position="227"/>
    </location>
</feature>
<feature type="transmembrane region" description="Helical" evidence="6">
    <location>
        <begin position="15"/>
        <end position="34"/>
    </location>
</feature>
<name>A0ABV0SQN3_9TELE</name>
<evidence type="ECO:0000256" key="4">
    <source>
        <dbReference type="ARBA" id="ARBA00022989"/>
    </source>
</evidence>
<comment type="similarity">
    <text evidence="2 6">Belongs to the tetraspanin (TM4SF) family.</text>
</comment>
<keyword evidence="8" id="KW-1185">Reference proteome</keyword>
<dbReference type="PANTHER" id="PTHR19282:SF511">
    <property type="entry name" value="TETRASPANIN"/>
    <property type="match status" value="1"/>
</dbReference>
<dbReference type="InterPro" id="IPR000301">
    <property type="entry name" value="Tetraspanin_animals"/>
</dbReference>
<evidence type="ECO:0000256" key="2">
    <source>
        <dbReference type="ARBA" id="ARBA00006840"/>
    </source>
</evidence>
<evidence type="ECO:0000313" key="8">
    <source>
        <dbReference type="Proteomes" id="UP001482620"/>
    </source>
</evidence>
<proteinExistence type="inferred from homology"/>
<evidence type="ECO:0000256" key="6">
    <source>
        <dbReference type="RuleBase" id="RU361218"/>
    </source>
</evidence>
<dbReference type="Proteomes" id="UP001482620">
    <property type="component" value="Unassembled WGS sequence"/>
</dbReference>
<comment type="subcellular location">
    <subcellularLocation>
        <location evidence="1 6">Membrane</location>
        <topology evidence="1 6">Multi-pass membrane protein</topology>
    </subcellularLocation>
</comment>
<dbReference type="EMBL" id="JAHRIQ010001972">
    <property type="protein sequence ID" value="MEQ2221828.1"/>
    <property type="molecule type" value="Genomic_DNA"/>
</dbReference>
<dbReference type="SUPFAM" id="SSF48652">
    <property type="entry name" value="Tetraspanin"/>
    <property type="match status" value="1"/>
</dbReference>
<dbReference type="PRINTS" id="PR00259">
    <property type="entry name" value="TMFOUR"/>
</dbReference>
<evidence type="ECO:0000256" key="1">
    <source>
        <dbReference type="ARBA" id="ARBA00004141"/>
    </source>
</evidence>
<evidence type="ECO:0000256" key="3">
    <source>
        <dbReference type="ARBA" id="ARBA00022692"/>
    </source>
</evidence>
<dbReference type="InterPro" id="IPR018499">
    <property type="entry name" value="Tetraspanin/Peripherin"/>
</dbReference>
<dbReference type="InterPro" id="IPR008952">
    <property type="entry name" value="Tetraspanin_EC2_sf"/>
</dbReference>
<feature type="transmembrane region" description="Helical" evidence="6">
    <location>
        <begin position="81"/>
        <end position="107"/>
    </location>
</feature>
<keyword evidence="5 6" id="KW-0472">Membrane</keyword>
<comment type="caution">
    <text evidence="7">The sequence shown here is derived from an EMBL/GenBank/DDBJ whole genome shotgun (WGS) entry which is preliminary data.</text>
</comment>
<dbReference type="PANTHER" id="PTHR19282">
    <property type="entry name" value="TETRASPANIN"/>
    <property type="match status" value="1"/>
</dbReference>
<keyword evidence="4 6" id="KW-1133">Transmembrane helix</keyword>
<feature type="transmembrane region" description="Helical" evidence="6">
    <location>
        <begin position="54"/>
        <end position="75"/>
    </location>
</feature>
<dbReference type="PIRSF" id="PIRSF002419">
    <property type="entry name" value="Tetraspanin"/>
    <property type="match status" value="1"/>
</dbReference>
<dbReference type="Gene3D" id="1.10.1450.10">
    <property type="entry name" value="Tetraspanin"/>
    <property type="match status" value="1"/>
</dbReference>
<evidence type="ECO:0000313" key="7">
    <source>
        <dbReference type="EMBL" id="MEQ2221828.1"/>
    </source>
</evidence>
<evidence type="ECO:0000256" key="5">
    <source>
        <dbReference type="ARBA" id="ARBA00023136"/>
    </source>
</evidence>
<dbReference type="Pfam" id="PF00335">
    <property type="entry name" value="Tetraspanin"/>
    <property type="match status" value="1"/>
</dbReference>
<accession>A0ABV0SQN3</accession>
<gene>
    <name evidence="7" type="ORF">ILYODFUR_019602</name>
</gene>
<organism evidence="7 8">
    <name type="scientific">Ilyodon furcidens</name>
    <name type="common">goldbreast splitfin</name>
    <dbReference type="NCBI Taxonomy" id="33524"/>
    <lineage>
        <taxon>Eukaryota</taxon>
        <taxon>Metazoa</taxon>
        <taxon>Chordata</taxon>
        <taxon>Craniata</taxon>
        <taxon>Vertebrata</taxon>
        <taxon>Euteleostomi</taxon>
        <taxon>Actinopterygii</taxon>
        <taxon>Neopterygii</taxon>
        <taxon>Teleostei</taxon>
        <taxon>Neoteleostei</taxon>
        <taxon>Acanthomorphata</taxon>
        <taxon>Ovalentaria</taxon>
        <taxon>Atherinomorphae</taxon>
        <taxon>Cyprinodontiformes</taxon>
        <taxon>Goodeidae</taxon>
        <taxon>Ilyodon</taxon>
    </lineage>
</organism>
<protein>
    <recommendedName>
        <fullName evidence="6">Tetraspanin</fullName>
    </recommendedName>
</protein>